<dbReference type="InterPro" id="IPR036875">
    <property type="entry name" value="Znf_CCHC_sf"/>
</dbReference>
<keyword evidence="7" id="KW-1185">Reference proteome</keyword>
<evidence type="ECO:0000259" key="5">
    <source>
        <dbReference type="PROSITE" id="PS50994"/>
    </source>
</evidence>
<feature type="region of interest" description="Disordered" evidence="3">
    <location>
        <begin position="915"/>
        <end position="968"/>
    </location>
</feature>
<feature type="region of interest" description="Disordered" evidence="3">
    <location>
        <begin position="408"/>
        <end position="456"/>
    </location>
</feature>
<dbReference type="SUPFAM" id="SSF53098">
    <property type="entry name" value="Ribonuclease H-like"/>
    <property type="match status" value="1"/>
</dbReference>
<evidence type="ECO:0000313" key="6">
    <source>
        <dbReference type="EMBL" id="KAD5317806.1"/>
    </source>
</evidence>
<keyword evidence="1" id="KW-0645">Protease</keyword>
<dbReference type="Proteomes" id="UP000326396">
    <property type="component" value="Linkage Group LG17"/>
</dbReference>
<dbReference type="Pfam" id="PF00098">
    <property type="entry name" value="zf-CCHC"/>
    <property type="match status" value="1"/>
</dbReference>
<dbReference type="SUPFAM" id="SSF57756">
    <property type="entry name" value="Retrovirus zinc finger-like domains"/>
    <property type="match status" value="1"/>
</dbReference>
<feature type="domain" description="Integrase catalytic" evidence="5">
    <location>
        <begin position="721"/>
        <end position="882"/>
    </location>
</feature>
<dbReference type="InterPro" id="IPR039537">
    <property type="entry name" value="Retrotran_Ty1/copia-like"/>
</dbReference>
<evidence type="ECO:0008006" key="8">
    <source>
        <dbReference type="Google" id="ProtNLM"/>
    </source>
</evidence>
<dbReference type="InterPro" id="IPR001878">
    <property type="entry name" value="Znf_CCHC"/>
</dbReference>
<dbReference type="PANTHER" id="PTHR42648">
    <property type="entry name" value="TRANSPOSASE, PUTATIVE-RELATED"/>
    <property type="match status" value="1"/>
</dbReference>
<dbReference type="PROSITE" id="PS50994">
    <property type="entry name" value="INTEGRASE"/>
    <property type="match status" value="1"/>
</dbReference>
<keyword evidence="2" id="KW-0479">Metal-binding</keyword>
<feature type="compositionally biased region" description="Polar residues" evidence="3">
    <location>
        <begin position="942"/>
        <end position="960"/>
    </location>
</feature>
<dbReference type="Pfam" id="PF14223">
    <property type="entry name" value="Retrotran_gag_2"/>
    <property type="match status" value="1"/>
</dbReference>
<evidence type="ECO:0000256" key="3">
    <source>
        <dbReference type="SAM" id="MobiDB-lite"/>
    </source>
</evidence>
<feature type="compositionally biased region" description="Polar residues" evidence="3">
    <location>
        <begin position="15"/>
        <end position="33"/>
    </location>
</feature>
<reference evidence="6 7" key="1">
    <citation type="submission" date="2019-05" db="EMBL/GenBank/DDBJ databases">
        <title>Mikania micrantha, genome provides insights into the molecular mechanism of rapid growth.</title>
        <authorList>
            <person name="Liu B."/>
        </authorList>
    </citation>
    <scope>NUCLEOTIDE SEQUENCE [LARGE SCALE GENOMIC DNA]</scope>
    <source>
        <strain evidence="6">NLD-2019</strain>
        <tissue evidence="6">Leaf</tissue>
    </source>
</reference>
<keyword evidence="2" id="KW-0862">Zinc</keyword>
<dbReference type="Gene3D" id="4.10.60.10">
    <property type="entry name" value="Zinc finger, CCHC-type"/>
    <property type="match status" value="1"/>
</dbReference>
<name>A0A5N6NSR5_9ASTR</name>
<sequence length="1083" mass="121485">MVERVVNMRKLAPPNQHNISNQNNASEKSQDNSGFGRLLSKKLFNMALRHLMNKKLFMSKKALKTGNYGNPEQCQAEGSSGMLHPHPDSSISLEVPRQQMRSGAAILQHQGVPPDGISEKTEEDTLISADPCETDALRLTSFGKRLCVLASRPLNQRNEQSRLLEEWNRVVATCSTEGENWVPDWNDRKLCGSKVEINYRLKGDSSTPAKNEGRAFMAESKKDHQLVTIKEGGNMTFQYPTLTSSNYPIWSLRIKAIFRAHGIWEAIDPRVDVEPRKDNSAIVYLYQSLPEDLVLQVAHCTRAKEIWDAIKTRHLGVERVMEARLQTLKAEFEAARMKESEKIDDFAAKLSGIASRSASLGTIIEETTLVRKILTALPERFLTIAATIEQLVDLKTVNFQEIVGQDWAAKQKQDRGVGQGRGTQGRGRGRGRSGGRGRGSGRGQSNREEAHFGEKPKKDRSKLQCFRCDGYGHFSADCPTRKEGEQANLAHANPTHRHEEDGPTLLMAIERIHLSEDRVFPQRYDSNTQETNVWYLDTGATNHMTGNKGLFSNLNTEVEGTVRFGDNSCVKIERKGSILLECKTKEQRLLTDVLYIPHLKSNILSIGQAEEGGCEILIKHGTLTMFEPSGATLIKVQRSPNRLYKAHLKTGTPVCLKAEITDPAWLWHTRLGHTNFDTIRKISTEGMVKGVPSIKHPAQLCEARLAGKHSRESFPEQTFFRATWPLEQVYAHLCGPLTPATQAGNKYIFLLVDDCSRFMWAYMLKSKDEALDRFKKFKAEVENCYERKIKALRTDRGGEFDRMCEKAGITRQLTNPYTPQQNGIVERRNRTILNMTRSILKAMRMPQALWAEAVRHSVYLLNRLPTKALKGKTPYEVMKGHKPNLNHLKVFGCIGHVKTPQNLIKKLDSRKDKKEEFTIIAPSDQEETETDPLGPEYRSPAQHPSTSRSPTTEADFSSPRSAIKDRGFKIGREIDGSILNSQGTINHHQRPMRLKTLECRSTKLEPGRDGRRSRGWSTGKYQTNWIADCRRKRDDTKVSIHTSGMTAGGGGGGGVLDAGSGRARGSTVGRQAMRSVGFLIGSS</sequence>
<evidence type="ECO:0000256" key="2">
    <source>
        <dbReference type="PROSITE-ProRule" id="PRU00047"/>
    </source>
</evidence>
<feature type="compositionally biased region" description="Gly residues" evidence="3">
    <location>
        <begin position="417"/>
        <end position="426"/>
    </location>
</feature>
<accession>A0A5N6NSR5</accession>
<feature type="domain" description="CCHC-type" evidence="4">
    <location>
        <begin position="465"/>
        <end position="479"/>
    </location>
</feature>
<dbReference type="EMBL" id="SZYD01000009">
    <property type="protein sequence ID" value="KAD5317806.1"/>
    <property type="molecule type" value="Genomic_DNA"/>
</dbReference>
<dbReference type="InterPro" id="IPR054722">
    <property type="entry name" value="PolX-like_BBD"/>
</dbReference>
<dbReference type="PROSITE" id="PS50158">
    <property type="entry name" value="ZF_CCHC"/>
    <property type="match status" value="1"/>
</dbReference>
<dbReference type="GO" id="GO:0008270">
    <property type="term" value="F:zinc ion binding"/>
    <property type="evidence" value="ECO:0007669"/>
    <property type="project" value="UniProtKB-KW"/>
</dbReference>
<comment type="caution">
    <text evidence="6">The sequence shown here is derived from an EMBL/GenBank/DDBJ whole genome shotgun (WGS) entry which is preliminary data.</text>
</comment>
<dbReference type="PANTHER" id="PTHR42648:SF25">
    <property type="entry name" value="RNA-DIRECTED DNA POLYMERASE"/>
    <property type="match status" value="1"/>
</dbReference>
<dbReference type="Gene3D" id="3.30.420.10">
    <property type="entry name" value="Ribonuclease H-like superfamily/Ribonuclease H"/>
    <property type="match status" value="1"/>
</dbReference>
<feature type="region of interest" description="Disordered" evidence="3">
    <location>
        <begin position="1"/>
        <end position="34"/>
    </location>
</feature>
<dbReference type="InterPro" id="IPR012337">
    <property type="entry name" value="RNaseH-like_sf"/>
</dbReference>
<dbReference type="InterPro" id="IPR025724">
    <property type="entry name" value="GAG-pre-integrase_dom"/>
</dbReference>
<dbReference type="AlphaFoldDB" id="A0A5N6NSR5"/>
<evidence type="ECO:0000256" key="1">
    <source>
        <dbReference type="ARBA" id="ARBA00022670"/>
    </source>
</evidence>
<dbReference type="GO" id="GO:0015074">
    <property type="term" value="P:DNA integration"/>
    <property type="evidence" value="ECO:0007669"/>
    <property type="project" value="InterPro"/>
</dbReference>
<proteinExistence type="predicted"/>
<feature type="compositionally biased region" description="Basic and acidic residues" evidence="3">
    <location>
        <begin position="445"/>
        <end position="456"/>
    </location>
</feature>
<keyword evidence="1" id="KW-0378">Hydrolase</keyword>
<dbReference type="OrthoDB" id="2013098at2759"/>
<dbReference type="InterPro" id="IPR036397">
    <property type="entry name" value="RNaseH_sf"/>
</dbReference>
<dbReference type="Pfam" id="PF13976">
    <property type="entry name" value="gag_pre-integrs"/>
    <property type="match status" value="1"/>
</dbReference>
<organism evidence="6 7">
    <name type="scientific">Mikania micrantha</name>
    <name type="common">bitter vine</name>
    <dbReference type="NCBI Taxonomy" id="192012"/>
    <lineage>
        <taxon>Eukaryota</taxon>
        <taxon>Viridiplantae</taxon>
        <taxon>Streptophyta</taxon>
        <taxon>Embryophyta</taxon>
        <taxon>Tracheophyta</taxon>
        <taxon>Spermatophyta</taxon>
        <taxon>Magnoliopsida</taxon>
        <taxon>eudicotyledons</taxon>
        <taxon>Gunneridae</taxon>
        <taxon>Pentapetalae</taxon>
        <taxon>asterids</taxon>
        <taxon>campanulids</taxon>
        <taxon>Asterales</taxon>
        <taxon>Asteraceae</taxon>
        <taxon>Asteroideae</taxon>
        <taxon>Heliantheae alliance</taxon>
        <taxon>Eupatorieae</taxon>
        <taxon>Mikania</taxon>
    </lineage>
</organism>
<evidence type="ECO:0000313" key="7">
    <source>
        <dbReference type="Proteomes" id="UP000326396"/>
    </source>
</evidence>
<protein>
    <recommendedName>
        <fullName evidence="8">Integrase catalytic domain-containing protein</fullName>
    </recommendedName>
</protein>
<dbReference type="InterPro" id="IPR001584">
    <property type="entry name" value="Integrase_cat-core"/>
</dbReference>
<keyword evidence="2" id="KW-0863">Zinc-finger</keyword>
<dbReference type="GO" id="GO:0006508">
    <property type="term" value="P:proteolysis"/>
    <property type="evidence" value="ECO:0007669"/>
    <property type="project" value="UniProtKB-KW"/>
</dbReference>
<dbReference type="Pfam" id="PF22936">
    <property type="entry name" value="Pol_BBD"/>
    <property type="match status" value="1"/>
</dbReference>
<dbReference type="GO" id="GO:0003676">
    <property type="term" value="F:nucleic acid binding"/>
    <property type="evidence" value="ECO:0007669"/>
    <property type="project" value="InterPro"/>
</dbReference>
<evidence type="ECO:0000259" key="4">
    <source>
        <dbReference type="PROSITE" id="PS50158"/>
    </source>
</evidence>
<gene>
    <name evidence="6" type="ORF">E3N88_17752</name>
</gene>
<dbReference type="GO" id="GO:0008233">
    <property type="term" value="F:peptidase activity"/>
    <property type="evidence" value="ECO:0007669"/>
    <property type="project" value="UniProtKB-KW"/>
</dbReference>
<dbReference type="SMART" id="SM00343">
    <property type="entry name" value="ZnF_C2HC"/>
    <property type="match status" value="1"/>
</dbReference>